<gene>
    <name evidence="5" type="primary">lysA</name>
    <name evidence="10" type="ORF">LUCI_1882</name>
</gene>
<dbReference type="InterPro" id="IPR000183">
    <property type="entry name" value="Orn/DAP/Arg_de-COase"/>
</dbReference>
<comment type="catalytic activity">
    <reaction evidence="5 8">
        <text>meso-2,6-diaminopimelate + H(+) = L-lysine + CO2</text>
        <dbReference type="Rhea" id="RHEA:15101"/>
        <dbReference type="ChEBI" id="CHEBI:15378"/>
        <dbReference type="ChEBI" id="CHEBI:16526"/>
        <dbReference type="ChEBI" id="CHEBI:32551"/>
        <dbReference type="ChEBI" id="CHEBI:57791"/>
        <dbReference type="EC" id="4.1.1.20"/>
    </reaction>
</comment>
<comment type="subunit">
    <text evidence="5">Homodimer.</text>
</comment>
<organism evidence="10 11">
    <name type="scientific">Lucifera butyrica</name>
    <dbReference type="NCBI Taxonomy" id="1351585"/>
    <lineage>
        <taxon>Bacteria</taxon>
        <taxon>Bacillati</taxon>
        <taxon>Bacillota</taxon>
        <taxon>Negativicutes</taxon>
        <taxon>Veillonellales</taxon>
        <taxon>Veillonellaceae</taxon>
        <taxon>Lucifera</taxon>
    </lineage>
</organism>
<evidence type="ECO:0000256" key="1">
    <source>
        <dbReference type="ARBA" id="ARBA00001933"/>
    </source>
</evidence>
<dbReference type="GO" id="GO:0009089">
    <property type="term" value="P:lysine biosynthetic process via diaminopimelate"/>
    <property type="evidence" value="ECO:0007669"/>
    <property type="project" value="UniProtKB-UniRule"/>
</dbReference>
<sequence length="470" mass="52138">MERYLVLPGPFVSICGGLRDSNLVNRCLFFGKIISREALFMARKTLPFTHSQLESILQKYPTPFHIYDEHSIRQNVRKLLAAFSWAPSFKEYFAVKATPNPSILKLLREEGTGADCSSLAELVLAEAAGIKGENIMFTSNDTPAEEFKKAAELGAIINLDDISHIAYLEKHVGIPDIISFRYNPGPLLKGGNTIIGYPEEAKYGLTKPQVFEAYRTMQQKGVKRFGIHTMVISNELNPQSFVDTANMMFDLILELHKELGITFEFVNLGGGIGIPYRTEQEAVDLEFVGQEIKKAYDAKIAANGLHPLRIALESGRMITGPYGYLVTTVLHKKEIYKNYVGLDACMANLMRPALYGSYHHITVIGKENAPLDHIYDVTGSLCENNDKFAIDRELPVIDAGDVLVIHDTGAHGHAMGFNYNGKLRSAELLLKPDGKVELIRRAETLEDYFATLDVSTCGLSLAAAAKTEDQ</sequence>
<evidence type="ECO:0000256" key="2">
    <source>
        <dbReference type="ARBA" id="ARBA00022793"/>
    </source>
</evidence>
<name>A0A498R1Z9_9FIRM</name>
<keyword evidence="11" id="KW-1185">Reference proteome</keyword>
<evidence type="ECO:0000256" key="5">
    <source>
        <dbReference type="HAMAP-Rule" id="MF_02120"/>
    </source>
</evidence>
<dbReference type="InterPro" id="IPR009006">
    <property type="entry name" value="Ala_racemase/Decarboxylase_C"/>
</dbReference>
<dbReference type="InterPro" id="IPR029066">
    <property type="entry name" value="PLP-binding_barrel"/>
</dbReference>
<proteinExistence type="inferred from homology"/>
<keyword evidence="2 5" id="KW-0210">Decarboxylase</keyword>
<dbReference type="HAMAP" id="MF_02120">
    <property type="entry name" value="LysA"/>
    <property type="match status" value="1"/>
</dbReference>
<dbReference type="AlphaFoldDB" id="A0A498R1Z9"/>
<keyword evidence="4 5" id="KW-0456">Lyase</keyword>
<evidence type="ECO:0000256" key="7">
    <source>
        <dbReference type="PIRSR" id="PIRSR600183-50"/>
    </source>
</evidence>
<dbReference type="Proteomes" id="UP000277811">
    <property type="component" value="Unassembled WGS sequence"/>
</dbReference>
<keyword evidence="3 5" id="KW-0663">Pyridoxal phosphate</keyword>
<dbReference type="FunFam" id="3.20.20.10:FF:000003">
    <property type="entry name" value="Diaminopimelate decarboxylase"/>
    <property type="match status" value="1"/>
</dbReference>
<dbReference type="SUPFAM" id="SSF50621">
    <property type="entry name" value="Alanine racemase C-terminal domain-like"/>
    <property type="match status" value="1"/>
</dbReference>
<dbReference type="UniPathway" id="UPA00034">
    <property type="reaction ID" value="UER00027"/>
</dbReference>
<feature type="modified residue" description="N6-(pyridoxal phosphate)lysine" evidence="5 7">
    <location>
        <position position="96"/>
    </location>
</feature>
<comment type="function">
    <text evidence="5">Specifically catalyzes the decarboxylation of meso-diaminopimelate (meso-DAP) to L-lysine.</text>
</comment>
<dbReference type="PRINTS" id="PR01179">
    <property type="entry name" value="ODADCRBXLASE"/>
</dbReference>
<dbReference type="InterPro" id="IPR002986">
    <property type="entry name" value="DAP_deCOOHase_LysA"/>
</dbReference>
<accession>A0A498R1Z9</accession>
<evidence type="ECO:0000256" key="6">
    <source>
        <dbReference type="NCBIfam" id="TIGR01048"/>
    </source>
</evidence>
<evidence type="ECO:0000313" key="11">
    <source>
        <dbReference type="Proteomes" id="UP000277811"/>
    </source>
</evidence>
<dbReference type="EC" id="4.1.1.20" evidence="5 6"/>
<feature type="domain" description="Orn/DAP/Arg decarboxylase 2 N-terminal" evidence="9">
    <location>
        <begin position="72"/>
        <end position="319"/>
    </location>
</feature>
<evidence type="ECO:0000313" key="10">
    <source>
        <dbReference type="EMBL" id="VBB06646.1"/>
    </source>
</evidence>
<dbReference type="GO" id="GO:0030170">
    <property type="term" value="F:pyridoxal phosphate binding"/>
    <property type="evidence" value="ECO:0007669"/>
    <property type="project" value="UniProtKB-UniRule"/>
</dbReference>
<feature type="binding site" evidence="5">
    <location>
        <position position="351"/>
    </location>
    <ligand>
        <name>substrate</name>
    </ligand>
</feature>
<feature type="binding site" evidence="5">
    <location>
        <position position="271"/>
    </location>
    <ligand>
        <name>pyridoxal 5'-phosphate</name>
        <dbReference type="ChEBI" id="CHEBI:597326"/>
    </ligand>
</feature>
<evidence type="ECO:0000256" key="4">
    <source>
        <dbReference type="ARBA" id="ARBA00023239"/>
    </source>
</evidence>
<feature type="binding site" evidence="5">
    <location>
        <begin position="313"/>
        <end position="316"/>
    </location>
    <ligand>
        <name>pyridoxal 5'-phosphate</name>
        <dbReference type="ChEBI" id="CHEBI:597326"/>
    </ligand>
</feature>
<dbReference type="PANTHER" id="PTHR43727:SF2">
    <property type="entry name" value="GROUP IV DECARBOXYLASE"/>
    <property type="match status" value="1"/>
</dbReference>
<dbReference type="EMBL" id="UPPP01000066">
    <property type="protein sequence ID" value="VBB06646.1"/>
    <property type="molecule type" value="Genomic_DNA"/>
</dbReference>
<protein>
    <recommendedName>
        <fullName evidence="5 6">Diaminopimelate decarboxylase</fullName>
        <shortName evidence="5">DAP decarboxylase</shortName>
        <shortName evidence="5">DAPDC</shortName>
        <ecNumber evidence="5 6">4.1.1.20</ecNumber>
    </recommendedName>
</protein>
<evidence type="ECO:0000259" key="9">
    <source>
        <dbReference type="Pfam" id="PF02784"/>
    </source>
</evidence>
<dbReference type="GO" id="GO:0008836">
    <property type="term" value="F:diaminopimelate decarboxylase activity"/>
    <property type="evidence" value="ECO:0007669"/>
    <property type="project" value="UniProtKB-UniRule"/>
</dbReference>
<feature type="binding site" evidence="5">
    <location>
        <position position="383"/>
    </location>
    <ligand>
        <name>substrate</name>
    </ligand>
</feature>
<comment type="cofactor">
    <cofactor evidence="1 5 7 8">
        <name>pyridoxal 5'-phosphate</name>
        <dbReference type="ChEBI" id="CHEBI:597326"/>
    </cofactor>
</comment>
<dbReference type="Gene3D" id="3.20.20.10">
    <property type="entry name" value="Alanine racemase"/>
    <property type="match status" value="1"/>
</dbReference>
<dbReference type="CDD" id="cd06828">
    <property type="entry name" value="PLPDE_III_DapDC"/>
    <property type="match status" value="1"/>
</dbReference>
<dbReference type="SUPFAM" id="SSF51419">
    <property type="entry name" value="PLP-binding barrel"/>
    <property type="match status" value="1"/>
</dbReference>
<evidence type="ECO:0000256" key="8">
    <source>
        <dbReference type="RuleBase" id="RU003738"/>
    </source>
</evidence>
<dbReference type="PRINTS" id="PR01181">
    <property type="entry name" value="DAPDCRBXLASE"/>
</dbReference>
<comment type="caution">
    <text evidence="5">Lacks conserved residue(s) required for the propagation of feature annotation.</text>
</comment>
<dbReference type="Pfam" id="PF02784">
    <property type="entry name" value="Orn_Arg_deC_N"/>
    <property type="match status" value="1"/>
</dbReference>
<feature type="active site" description="Proton donor" evidence="7">
    <location>
        <position position="382"/>
    </location>
</feature>
<comment type="similarity">
    <text evidence="5">Belongs to the Orn/Lys/Arg decarboxylase class-II family. LysA subfamily.</text>
</comment>
<evidence type="ECO:0000256" key="3">
    <source>
        <dbReference type="ARBA" id="ARBA00022898"/>
    </source>
</evidence>
<dbReference type="InterPro" id="IPR022644">
    <property type="entry name" value="De-COase2_N"/>
</dbReference>
<comment type="pathway">
    <text evidence="5 8">Amino-acid biosynthesis; L-lysine biosynthesis via DAP pathway; L-lysine from DL-2,6-diaminopimelate: step 1/1.</text>
</comment>
<feature type="binding site" evidence="5">
    <location>
        <position position="316"/>
    </location>
    <ligand>
        <name>substrate</name>
    </ligand>
</feature>
<dbReference type="Gene3D" id="2.40.37.10">
    <property type="entry name" value="Lyase, Ornithine Decarboxylase, Chain A, domain 1"/>
    <property type="match status" value="1"/>
</dbReference>
<reference evidence="10 11" key="1">
    <citation type="submission" date="2018-06" db="EMBL/GenBank/DDBJ databases">
        <authorList>
            <person name="Strepis N."/>
        </authorList>
    </citation>
    <scope>NUCLEOTIDE SEQUENCE [LARGE SCALE GENOMIC DNA]</scope>
    <source>
        <strain evidence="10">LUCI</strain>
    </source>
</reference>
<keyword evidence="5" id="KW-0028">Amino-acid biosynthesis</keyword>
<keyword evidence="5 8" id="KW-0457">Lysine biosynthesis</keyword>
<dbReference type="PANTHER" id="PTHR43727">
    <property type="entry name" value="DIAMINOPIMELATE DECARBOXYLASE"/>
    <property type="match status" value="1"/>
</dbReference>
<dbReference type="NCBIfam" id="TIGR01048">
    <property type="entry name" value="lysA"/>
    <property type="match status" value="1"/>
</dbReference>
<feature type="binding site" evidence="5">
    <location>
        <position position="355"/>
    </location>
    <ligand>
        <name>substrate</name>
    </ligand>
</feature>